<sequence length="156" mass="18078">MKYLVLFLMSMFPLLSISAQNLEKMDSVQRNKYLIDLSSEVIKTMGPGYYRNTHPTISEGVFKSNDGRAKIKKNIGRKYYEIKYPYDKSKETLEFDFSAKVRIWKDTGEPCDVIFGNGYGKNFFFSSYKEQTKSRTATDKVPYQQVQNANKNIGTK</sequence>
<dbReference type="EMBL" id="VZCR01000020">
    <property type="protein sequence ID" value="MQN30908.1"/>
    <property type="molecule type" value="Genomic_DNA"/>
</dbReference>
<evidence type="ECO:0000256" key="1">
    <source>
        <dbReference type="SAM" id="SignalP"/>
    </source>
</evidence>
<organism evidence="3 4">
    <name type="scientific">Segatella copri</name>
    <dbReference type="NCBI Taxonomy" id="165179"/>
    <lineage>
        <taxon>Bacteria</taxon>
        <taxon>Pseudomonadati</taxon>
        <taxon>Bacteroidota</taxon>
        <taxon>Bacteroidia</taxon>
        <taxon>Bacteroidales</taxon>
        <taxon>Prevotellaceae</taxon>
        <taxon>Segatella</taxon>
    </lineage>
</organism>
<evidence type="ECO:0008006" key="6">
    <source>
        <dbReference type="Google" id="ProtNLM"/>
    </source>
</evidence>
<gene>
    <name evidence="3" type="ORF">F7D42_06680</name>
    <name evidence="2" type="ORF">F7D90_02840</name>
</gene>
<dbReference type="RefSeq" id="WP_072546033.1">
    <property type="nucleotide sequence ID" value="NZ_DAWEAY010000021.1"/>
</dbReference>
<evidence type="ECO:0000313" key="3">
    <source>
        <dbReference type="EMBL" id="MQO55401.1"/>
    </source>
</evidence>
<name>A0A5P0X2X1_9BACT</name>
<reference evidence="4 5" key="1">
    <citation type="submission" date="2019-09" db="EMBL/GenBank/DDBJ databases">
        <title>Distinct polysaccharide growth profiles of human intestinal Prevotella copri isolates.</title>
        <authorList>
            <person name="Fehlner-Peach H."/>
            <person name="Magnabosco C."/>
            <person name="Raghavan V."/>
            <person name="Scher J.U."/>
            <person name="Tett A."/>
            <person name="Cox L.M."/>
            <person name="Gottsegen C."/>
            <person name="Watters A."/>
            <person name="Wiltshire- Gordon J.D."/>
            <person name="Segata N."/>
            <person name="Bonneau R."/>
            <person name="Littman D.R."/>
        </authorList>
    </citation>
    <scope>NUCLEOTIDE SEQUENCE [LARGE SCALE GENOMIC DNA]</scope>
    <source>
        <strain evidence="3 4">BVe41219</strain>
        <strain evidence="5">iAP146</strain>
        <strain evidence="2">IAP146</strain>
    </source>
</reference>
<dbReference type="Proteomes" id="UP000420707">
    <property type="component" value="Unassembled WGS sequence"/>
</dbReference>
<keyword evidence="1" id="KW-0732">Signal</keyword>
<protein>
    <recommendedName>
        <fullName evidence="6">DUF4251 domain-containing protein</fullName>
    </recommendedName>
</protein>
<evidence type="ECO:0000313" key="5">
    <source>
        <dbReference type="Proteomes" id="UP000420707"/>
    </source>
</evidence>
<dbReference type="Proteomes" id="UP000358159">
    <property type="component" value="Unassembled WGS sequence"/>
</dbReference>
<dbReference type="EMBL" id="VZAZ01000027">
    <property type="protein sequence ID" value="MQO55401.1"/>
    <property type="molecule type" value="Genomic_DNA"/>
</dbReference>
<evidence type="ECO:0000313" key="4">
    <source>
        <dbReference type="Proteomes" id="UP000358159"/>
    </source>
</evidence>
<accession>A0A5P0X2X1</accession>
<feature type="signal peptide" evidence="1">
    <location>
        <begin position="1"/>
        <end position="19"/>
    </location>
</feature>
<proteinExistence type="predicted"/>
<comment type="caution">
    <text evidence="3">The sequence shown here is derived from an EMBL/GenBank/DDBJ whole genome shotgun (WGS) entry which is preliminary data.</text>
</comment>
<evidence type="ECO:0000313" key="2">
    <source>
        <dbReference type="EMBL" id="MQN30908.1"/>
    </source>
</evidence>
<feature type="chain" id="PRO_5043208039" description="DUF4251 domain-containing protein" evidence="1">
    <location>
        <begin position="20"/>
        <end position="156"/>
    </location>
</feature>
<dbReference type="AlphaFoldDB" id="A0A5P0X2X1"/>